<dbReference type="Proteomes" id="UP001341840">
    <property type="component" value="Unassembled WGS sequence"/>
</dbReference>
<gene>
    <name evidence="1" type="ORF">PIB30_025816</name>
</gene>
<evidence type="ECO:0000313" key="2">
    <source>
        <dbReference type="Proteomes" id="UP001341840"/>
    </source>
</evidence>
<comment type="caution">
    <text evidence="1">The sequence shown here is derived from an EMBL/GenBank/DDBJ whole genome shotgun (WGS) entry which is preliminary data.</text>
</comment>
<dbReference type="EMBL" id="JASCZI010120924">
    <property type="protein sequence ID" value="MED6157704.1"/>
    <property type="molecule type" value="Genomic_DNA"/>
</dbReference>
<sequence>MISSNLSSFSLIIDLWTKSDEGDVDTETAVLVGAFETHEDAVGDIGPLRFLLRAATADLVRRFGMEVQQPPRCRHSYESVSKKHKKKWENEK</sequence>
<reference evidence="1 2" key="1">
    <citation type="journal article" date="2023" name="Plants (Basel)">
        <title>Bridging the Gap: Combining Genomics and Transcriptomics Approaches to Understand Stylosanthes scabra, an Orphan Legume from the Brazilian Caatinga.</title>
        <authorList>
            <person name="Ferreira-Neto J.R.C."/>
            <person name="da Silva M.D."/>
            <person name="Binneck E."/>
            <person name="de Melo N.F."/>
            <person name="da Silva R.H."/>
            <person name="de Melo A.L.T.M."/>
            <person name="Pandolfi V."/>
            <person name="Bustamante F.O."/>
            <person name="Brasileiro-Vidal A.C."/>
            <person name="Benko-Iseppon A.M."/>
        </authorList>
    </citation>
    <scope>NUCLEOTIDE SEQUENCE [LARGE SCALE GENOMIC DNA]</scope>
    <source>
        <tissue evidence="1">Leaves</tissue>
    </source>
</reference>
<accession>A0ABU6U9F5</accession>
<name>A0ABU6U9F5_9FABA</name>
<protein>
    <submittedName>
        <fullName evidence="1">Uncharacterized protein</fullName>
    </submittedName>
</protein>
<proteinExistence type="predicted"/>
<organism evidence="1 2">
    <name type="scientific">Stylosanthes scabra</name>
    <dbReference type="NCBI Taxonomy" id="79078"/>
    <lineage>
        <taxon>Eukaryota</taxon>
        <taxon>Viridiplantae</taxon>
        <taxon>Streptophyta</taxon>
        <taxon>Embryophyta</taxon>
        <taxon>Tracheophyta</taxon>
        <taxon>Spermatophyta</taxon>
        <taxon>Magnoliopsida</taxon>
        <taxon>eudicotyledons</taxon>
        <taxon>Gunneridae</taxon>
        <taxon>Pentapetalae</taxon>
        <taxon>rosids</taxon>
        <taxon>fabids</taxon>
        <taxon>Fabales</taxon>
        <taxon>Fabaceae</taxon>
        <taxon>Papilionoideae</taxon>
        <taxon>50 kb inversion clade</taxon>
        <taxon>dalbergioids sensu lato</taxon>
        <taxon>Dalbergieae</taxon>
        <taxon>Pterocarpus clade</taxon>
        <taxon>Stylosanthes</taxon>
    </lineage>
</organism>
<keyword evidence="2" id="KW-1185">Reference proteome</keyword>
<evidence type="ECO:0000313" key="1">
    <source>
        <dbReference type="EMBL" id="MED6157704.1"/>
    </source>
</evidence>